<dbReference type="Gene3D" id="2.30.30.100">
    <property type="match status" value="1"/>
</dbReference>
<organism evidence="5 6">
    <name type="scientific">Candidatus Methanocrinis alkalitolerans</name>
    <dbReference type="NCBI Taxonomy" id="3033395"/>
    <lineage>
        <taxon>Archaea</taxon>
        <taxon>Methanobacteriati</taxon>
        <taxon>Methanobacteriota</taxon>
        <taxon>Stenosarchaea group</taxon>
        <taxon>Methanomicrobia</taxon>
        <taxon>Methanotrichales</taxon>
        <taxon>Methanotrichaceae</taxon>
        <taxon>Methanocrinis</taxon>
    </lineage>
</organism>
<comment type="caution">
    <text evidence="5">The sequence shown here is derived from an EMBL/GenBank/DDBJ whole genome shotgun (WGS) entry which is preliminary data.</text>
</comment>
<evidence type="ECO:0000256" key="2">
    <source>
        <dbReference type="ARBA" id="ARBA00022741"/>
    </source>
</evidence>
<dbReference type="PANTHER" id="PTHR12835">
    <property type="entry name" value="BIOTIN PROTEIN LIGASE"/>
    <property type="match status" value="1"/>
</dbReference>
<dbReference type="Pfam" id="PF02237">
    <property type="entry name" value="BPL_C"/>
    <property type="match status" value="1"/>
</dbReference>
<sequence>MNREEIERELIQRAGRWTSGQDLAEALGISRAAVWKAVESLRAEGYEIEASRRGYRMRSAPDLLREEVVKAGLATEFVGRTFIYHPTLASTNAEAKRIAPSAEDGTVVVAEVQTAGRGRMDRPWSSPRGGVWMSVILKPDIPPALAFRVNIAASVAVARALAALYRLDVKIKWPNDLTVGEKKVCGILTEIGAEMDTLDYAVVGIGINANLDPASLPEGWKATSISREAGGDIQRVELVQRALEELERCYGKMKTSFDLIHQEWSSRSSTLDRRVKIITRSCEFEGTAEALEADGALLVRKDDGSMERVLAGDCVHLRSAMDEEA</sequence>
<dbReference type="InterPro" id="IPR045864">
    <property type="entry name" value="aa-tRNA-synth_II/BPL/LPL"/>
</dbReference>
<dbReference type="InterPro" id="IPR003142">
    <property type="entry name" value="BPL_C"/>
</dbReference>
<dbReference type="GO" id="GO:0004077">
    <property type="term" value="F:biotin--[biotin carboxyl-carrier protein] ligase activity"/>
    <property type="evidence" value="ECO:0007669"/>
    <property type="project" value="UniProtKB-EC"/>
</dbReference>
<dbReference type="InterPro" id="IPR004143">
    <property type="entry name" value="BPL_LPL_catalytic"/>
</dbReference>
<keyword evidence="2" id="KW-0547">Nucleotide-binding</keyword>
<dbReference type="NCBIfam" id="TIGR00121">
    <property type="entry name" value="birA_ligase"/>
    <property type="match status" value="1"/>
</dbReference>
<dbReference type="PANTHER" id="PTHR12835:SF5">
    <property type="entry name" value="BIOTIN--PROTEIN LIGASE"/>
    <property type="match status" value="1"/>
</dbReference>
<dbReference type="Gene3D" id="3.30.930.10">
    <property type="entry name" value="Bira Bifunctional Protein, Domain 2"/>
    <property type="match status" value="1"/>
</dbReference>
<evidence type="ECO:0000313" key="5">
    <source>
        <dbReference type="EMBL" id="MDF0592052.1"/>
    </source>
</evidence>
<name>A0ABT5XBM1_9EURY</name>
<dbReference type="SUPFAM" id="SSF55681">
    <property type="entry name" value="Class II aaRS and biotin synthetases"/>
    <property type="match status" value="1"/>
</dbReference>
<dbReference type="InterPro" id="IPR013196">
    <property type="entry name" value="HTH_11"/>
</dbReference>
<dbReference type="InterPro" id="IPR004408">
    <property type="entry name" value="Biotin_CoA_COase_ligase"/>
</dbReference>
<dbReference type="Pfam" id="PF08279">
    <property type="entry name" value="HTH_11"/>
    <property type="match status" value="1"/>
</dbReference>
<evidence type="ECO:0000256" key="1">
    <source>
        <dbReference type="ARBA" id="ARBA00022598"/>
    </source>
</evidence>
<dbReference type="InterPro" id="IPR036388">
    <property type="entry name" value="WH-like_DNA-bd_sf"/>
</dbReference>
<dbReference type="InterPro" id="IPR008988">
    <property type="entry name" value="Transcriptional_repressor_C"/>
</dbReference>
<dbReference type="InterPro" id="IPR036390">
    <property type="entry name" value="WH_DNA-bd_sf"/>
</dbReference>
<dbReference type="Pfam" id="PF03099">
    <property type="entry name" value="BPL_LplA_LipB"/>
    <property type="match status" value="1"/>
</dbReference>
<dbReference type="SUPFAM" id="SSF46785">
    <property type="entry name" value="Winged helix' DNA-binding domain"/>
    <property type="match status" value="1"/>
</dbReference>
<reference evidence="5 6" key="1">
    <citation type="submission" date="2023-03" db="EMBL/GenBank/DDBJ databases">
        <title>Whole genome sequencing of Methanotrichaceae archaeon M04Ac.</title>
        <authorList>
            <person name="Khomyakova M.A."/>
            <person name="Merkel A.Y."/>
            <person name="Slobodkin A.I."/>
        </authorList>
    </citation>
    <scope>NUCLEOTIDE SEQUENCE [LARGE SCALE GENOMIC DNA]</scope>
    <source>
        <strain evidence="5 6">M04Ac</strain>
    </source>
</reference>
<dbReference type="SUPFAM" id="SSF50037">
    <property type="entry name" value="C-terminal domain of transcriptional repressors"/>
    <property type="match status" value="1"/>
</dbReference>
<evidence type="ECO:0000259" key="4">
    <source>
        <dbReference type="PROSITE" id="PS51733"/>
    </source>
</evidence>
<dbReference type="Gene3D" id="1.10.10.10">
    <property type="entry name" value="Winged helix-like DNA-binding domain superfamily/Winged helix DNA-binding domain"/>
    <property type="match status" value="1"/>
</dbReference>
<evidence type="ECO:0000313" key="6">
    <source>
        <dbReference type="Proteomes" id="UP001215956"/>
    </source>
</evidence>
<dbReference type="EC" id="6.3.4.15" evidence="5"/>
<dbReference type="Proteomes" id="UP001215956">
    <property type="component" value="Unassembled WGS sequence"/>
</dbReference>
<keyword evidence="3" id="KW-0067">ATP-binding</keyword>
<dbReference type="InterPro" id="IPR030855">
    <property type="entry name" value="Bifunct_BirA"/>
</dbReference>
<gene>
    <name evidence="5" type="ORF">P0O24_00420</name>
</gene>
<keyword evidence="6" id="KW-1185">Reference proteome</keyword>
<dbReference type="EMBL" id="JARFPL010000001">
    <property type="protein sequence ID" value="MDF0592052.1"/>
    <property type="molecule type" value="Genomic_DNA"/>
</dbReference>
<accession>A0ABT5XBM1</accession>
<dbReference type="HAMAP" id="MF_00978">
    <property type="entry name" value="Bifunct_BirA"/>
    <property type="match status" value="1"/>
</dbReference>
<protein>
    <submittedName>
        <fullName evidence="5">Biotin--[acetyl-CoA-carboxylase] ligase</fullName>
        <ecNumber evidence="5">6.3.4.15</ecNumber>
    </submittedName>
</protein>
<dbReference type="CDD" id="cd16442">
    <property type="entry name" value="BPL"/>
    <property type="match status" value="1"/>
</dbReference>
<dbReference type="PROSITE" id="PS51733">
    <property type="entry name" value="BPL_LPL_CATALYTIC"/>
    <property type="match status" value="1"/>
</dbReference>
<feature type="domain" description="BPL/LPL catalytic" evidence="4">
    <location>
        <begin position="67"/>
        <end position="254"/>
    </location>
</feature>
<keyword evidence="1 5" id="KW-0436">Ligase</keyword>
<evidence type="ECO:0000256" key="3">
    <source>
        <dbReference type="ARBA" id="ARBA00022840"/>
    </source>
</evidence>
<dbReference type="RefSeq" id="WP_316967761.1">
    <property type="nucleotide sequence ID" value="NZ_JARFPL010000001.1"/>
</dbReference>
<proteinExistence type="inferred from homology"/>